<comment type="subcellular location">
    <subcellularLocation>
        <location evidence="1">Cytoplasm</location>
    </subcellularLocation>
</comment>
<dbReference type="GO" id="GO:0030091">
    <property type="term" value="P:protein repair"/>
    <property type="evidence" value="ECO:0007669"/>
    <property type="project" value="UniProtKB-UniRule"/>
</dbReference>
<sequence>MSSAANIRLIPGFMWYGLTIDCPISSAIAPMRTGSTGGFRRPGVIGGHMTTRDDEGHDDHERARRRLVDRLRRRTDVSEATLAAIEAVPRHEFVPPARRSAAYADRPLPIGHGQTISAPHMVAIMVDLIAVDRGDRVLEIGTGCGYHAAVVAEIVGPGNVHSVEYVPELADAARERLAGLGYDVVVHVGDGRAGCPSAGPFDASYLTCAAADGVPDPIVEGTRPGGHVVAPVGADGGQRLVRLTVRADGDVDREDHGGVRFVPLQ</sequence>
<name>A0A238W7J3_HALVU</name>
<dbReference type="InterPro" id="IPR000682">
    <property type="entry name" value="PCMT"/>
</dbReference>
<dbReference type="InterPro" id="IPR029063">
    <property type="entry name" value="SAM-dependent_MTases_sf"/>
</dbReference>
<keyword evidence="3" id="KW-0963">Cytoplasm</keyword>
<comment type="similarity">
    <text evidence="2">Belongs to the methyltransferase superfamily. L-isoaspartyl/D-aspartyl protein methyltransferase family.</text>
</comment>
<evidence type="ECO:0000256" key="3">
    <source>
        <dbReference type="ARBA" id="ARBA00022490"/>
    </source>
</evidence>
<evidence type="ECO:0000256" key="5">
    <source>
        <dbReference type="ARBA" id="ARBA00022679"/>
    </source>
</evidence>
<reference evidence="11 12" key="1">
    <citation type="submission" date="2017-06" db="EMBL/GenBank/DDBJ databases">
        <authorList>
            <person name="Kim H.J."/>
            <person name="Triplett B.A."/>
        </authorList>
    </citation>
    <scope>NUCLEOTIDE SEQUENCE [LARGE SCALE GENOMIC DNA]</scope>
    <source>
        <strain evidence="11 12">DSM 8800</strain>
    </source>
</reference>
<dbReference type="NCBIfam" id="NF001453">
    <property type="entry name" value="PRK00312.1"/>
    <property type="match status" value="1"/>
</dbReference>
<evidence type="ECO:0000256" key="1">
    <source>
        <dbReference type="ARBA" id="ARBA00004496"/>
    </source>
</evidence>
<evidence type="ECO:0000256" key="8">
    <source>
        <dbReference type="ARBA" id="ARBA00029295"/>
    </source>
</evidence>
<evidence type="ECO:0000256" key="2">
    <source>
        <dbReference type="ARBA" id="ARBA00005369"/>
    </source>
</evidence>
<dbReference type="NCBIfam" id="TIGR00080">
    <property type="entry name" value="pimt"/>
    <property type="match status" value="1"/>
</dbReference>
<dbReference type="EC" id="2.1.1.77" evidence="9"/>
<keyword evidence="12" id="KW-1185">Reference proteome</keyword>
<dbReference type="GO" id="GO:0032259">
    <property type="term" value="P:methylation"/>
    <property type="evidence" value="ECO:0007669"/>
    <property type="project" value="UniProtKB-KW"/>
</dbReference>
<evidence type="ECO:0000313" key="12">
    <source>
        <dbReference type="Proteomes" id="UP000198397"/>
    </source>
</evidence>
<evidence type="ECO:0000256" key="10">
    <source>
        <dbReference type="SAM" id="MobiDB-lite"/>
    </source>
</evidence>
<evidence type="ECO:0000256" key="4">
    <source>
        <dbReference type="ARBA" id="ARBA00022603"/>
    </source>
</evidence>
<proteinExistence type="inferred from homology"/>
<keyword evidence="6" id="KW-0949">S-adenosyl-L-methionine</keyword>
<dbReference type="SUPFAM" id="SSF53335">
    <property type="entry name" value="S-adenosyl-L-methionine-dependent methyltransferases"/>
    <property type="match status" value="1"/>
</dbReference>
<dbReference type="Proteomes" id="UP000198397">
    <property type="component" value="Unassembled WGS sequence"/>
</dbReference>
<keyword evidence="4 11" id="KW-0489">Methyltransferase</keyword>
<dbReference type="Pfam" id="PF01135">
    <property type="entry name" value="PCMT"/>
    <property type="match status" value="1"/>
</dbReference>
<dbReference type="PANTHER" id="PTHR11579:SF0">
    <property type="entry name" value="PROTEIN-L-ISOASPARTATE(D-ASPARTATE) O-METHYLTRANSFERASE"/>
    <property type="match status" value="1"/>
</dbReference>
<dbReference type="GO" id="GO:0004719">
    <property type="term" value="F:protein-L-isoaspartate (D-aspartate) O-methyltransferase activity"/>
    <property type="evidence" value="ECO:0007669"/>
    <property type="project" value="UniProtKB-UniRule"/>
</dbReference>
<keyword evidence="5 11" id="KW-0808">Transferase</keyword>
<dbReference type="Gene3D" id="3.40.50.150">
    <property type="entry name" value="Vaccinia Virus protein VP39"/>
    <property type="match status" value="1"/>
</dbReference>
<dbReference type="EMBL" id="FZNQ01000006">
    <property type="protein sequence ID" value="SNR42536.1"/>
    <property type="molecule type" value="Genomic_DNA"/>
</dbReference>
<feature type="region of interest" description="Disordered" evidence="10">
    <location>
        <begin position="39"/>
        <end position="60"/>
    </location>
</feature>
<comment type="catalytic activity">
    <reaction evidence="8">
        <text>[protein]-L-isoaspartate + S-adenosyl-L-methionine = [protein]-L-isoaspartate alpha-methyl ester + S-adenosyl-L-homocysteine</text>
        <dbReference type="Rhea" id="RHEA:12705"/>
        <dbReference type="Rhea" id="RHEA-COMP:12143"/>
        <dbReference type="Rhea" id="RHEA-COMP:12144"/>
        <dbReference type="ChEBI" id="CHEBI:57856"/>
        <dbReference type="ChEBI" id="CHEBI:59789"/>
        <dbReference type="ChEBI" id="CHEBI:90596"/>
        <dbReference type="ChEBI" id="CHEBI:90598"/>
        <dbReference type="EC" id="2.1.1.77"/>
    </reaction>
</comment>
<gene>
    <name evidence="11" type="ORF">SAMN06264855_10610</name>
</gene>
<accession>A0A238W7J3</accession>
<dbReference type="CDD" id="cd02440">
    <property type="entry name" value="AdoMet_MTases"/>
    <property type="match status" value="1"/>
</dbReference>
<evidence type="ECO:0000313" key="11">
    <source>
        <dbReference type="EMBL" id="SNR42536.1"/>
    </source>
</evidence>
<comment type="function">
    <text evidence="7">Catalyzes the methyl esterification of L-isoaspartyl residues in peptides and proteins that result from spontaneous decomposition of normal L-aspartyl and L-asparaginyl residues. It plays a role in the repair and/or degradation of damaged proteins.</text>
</comment>
<feature type="compositionally biased region" description="Basic and acidic residues" evidence="10">
    <location>
        <begin position="50"/>
        <end position="60"/>
    </location>
</feature>
<organism evidence="11 12">
    <name type="scientific">Halorubrum vacuolatum</name>
    <name type="common">Natronobacterium vacuolatum</name>
    <dbReference type="NCBI Taxonomy" id="63740"/>
    <lineage>
        <taxon>Archaea</taxon>
        <taxon>Methanobacteriati</taxon>
        <taxon>Methanobacteriota</taxon>
        <taxon>Stenosarchaea group</taxon>
        <taxon>Halobacteria</taxon>
        <taxon>Halobacteriales</taxon>
        <taxon>Haloferacaceae</taxon>
        <taxon>Halorubrum</taxon>
    </lineage>
</organism>
<dbReference type="PANTHER" id="PTHR11579">
    <property type="entry name" value="PROTEIN-L-ISOASPARTATE O-METHYLTRANSFERASE"/>
    <property type="match status" value="1"/>
</dbReference>
<evidence type="ECO:0000256" key="9">
    <source>
        <dbReference type="NCBIfam" id="TIGR00080"/>
    </source>
</evidence>
<evidence type="ECO:0000256" key="7">
    <source>
        <dbReference type="ARBA" id="ARBA00025330"/>
    </source>
</evidence>
<protein>
    <recommendedName>
        <fullName evidence="9">Protein-L-isoaspartate O-methyltransferase</fullName>
        <ecNumber evidence="9">2.1.1.77</ecNumber>
    </recommendedName>
</protein>
<evidence type="ECO:0000256" key="6">
    <source>
        <dbReference type="ARBA" id="ARBA00022691"/>
    </source>
</evidence>
<dbReference type="GO" id="GO:0005737">
    <property type="term" value="C:cytoplasm"/>
    <property type="evidence" value="ECO:0007669"/>
    <property type="project" value="UniProtKB-SubCell"/>
</dbReference>
<dbReference type="AlphaFoldDB" id="A0A238W7J3"/>